<dbReference type="PANTHER" id="PTHR43292">
    <property type="entry name" value="ACYL-COA DEHYDROGENASE"/>
    <property type="match status" value="1"/>
</dbReference>
<gene>
    <name evidence="10" type="ORF">C1H84_08330</name>
</gene>
<dbReference type="InterPro" id="IPR006091">
    <property type="entry name" value="Acyl-CoA_Oxase/DH_mid-dom"/>
</dbReference>
<dbReference type="InterPro" id="IPR037069">
    <property type="entry name" value="AcylCoA_DH/ox_N_sf"/>
</dbReference>
<evidence type="ECO:0000259" key="7">
    <source>
        <dbReference type="Pfam" id="PF00441"/>
    </source>
</evidence>
<dbReference type="InterPro" id="IPR013786">
    <property type="entry name" value="AcylCoA_DH/ox_N"/>
</dbReference>
<dbReference type="SUPFAM" id="SSF47203">
    <property type="entry name" value="Acyl-CoA dehydrogenase C-terminal domain-like"/>
    <property type="match status" value="1"/>
</dbReference>
<dbReference type="InterPro" id="IPR046373">
    <property type="entry name" value="Acyl-CoA_Oxase/DH_mid-dom_sf"/>
</dbReference>
<dbReference type="Gene3D" id="1.10.540.10">
    <property type="entry name" value="Acyl-CoA dehydrogenase/oxidase, N-terminal domain"/>
    <property type="match status" value="1"/>
</dbReference>
<comment type="cofactor">
    <cofactor evidence="1 6">
        <name>FAD</name>
        <dbReference type="ChEBI" id="CHEBI:57692"/>
    </cofactor>
</comment>
<keyword evidence="5 6" id="KW-0560">Oxidoreductase</keyword>
<dbReference type="InterPro" id="IPR009075">
    <property type="entry name" value="AcylCo_DH/oxidase_C"/>
</dbReference>
<dbReference type="PANTHER" id="PTHR43292:SF3">
    <property type="entry name" value="ACYL-COA DEHYDROGENASE FADE29"/>
    <property type="match status" value="1"/>
</dbReference>
<dbReference type="Pfam" id="PF02770">
    <property type="entry name" value="Acyl-CoA_dh_M"/>
    <property type="match status" value="1"/>
</dbReference>
<keyword evidence="11" id="KW-1185">Reference proteome</keyword>
<dbReference type="InterPro" id="IPR036250">
    <property type="entry name" value="AcylCo_DH-like_C"/>
</dbReference>
<dbReference type="FunFam" id="2.40.110.10:FF:000002">
    <property type="entry name" value="Acyl-CoA dehydrogenase fadE12"/>
    <property type="match status" value="1"/>
</dbReference>
<proteinExistence type="inferred from homology"/>
<feature type="domain" description="Acyl-CoA dehydrogenase/oxidase C-terminal" evidence="7">
    <location>
        <begin position="229"/>
        <end position="382"/>
    </location>
</feature>
<dbReference type="Proteomes" id="UP000252167">
    <property type="component" value="Unassembled WGS sequence"/>
</dbReference>
<dbReference type="Pfam" id="PF00441">
    <property type="entry name" value="Acyl-CoA_dh_1"/>
    <property type="match status" value="1"/>
</dbReference>
<dbReference type="Gene3D" id="2.40.110.10">
    <property type="entry name" value="Butyryl-CoA Dehydrogenase, subunit A, domain 2"/>
    <property type="match status" value="1"/>
</dbReference>
<evidence type="ECO:0000259" key="8">
    <source>
        <dbReference type="Pfam" id="PF02770"/>
    </source>
</evidence>
<feature type="domain" description="Acyl-CoA dehydrogenase/oxidase N-terminal" evidence="9">
    <location>
        <begin position="10"/>
        <end position="120"/>
    </location>
</feature>
<keyword evidence="4 6" id="KW-0274">FAD</keyword>
<comment type="similarity">
    <text evidence="2 6">Belongs to the acyl-CoA dehydrogenase family.</text>
</comment>
<dbReference type="GO" id="GO:0050660">
    <property type="term" value="F:flavin adenine dinucleotide binding"/>
    <property type="evidence" value="ECO:0007669"/>
    <property type="project" value="InterPro"/>
</dbReference>
<dbReference type="Gene3D" id="1.20.140.10">
    <property type="entry name" value="Butyryl-CoA Dehydrogenase, subunit A, domain 3"/>
    <property type="match status" value="1"/>
</dbReference>
<keyword evidence="3 6" id="KW-0285">Flavoprotein</keyword>
<evidence type="ECO:0000256" key="5">
    <source>
        <dbReference type="ARBA" id="ARBA00023002"/>
    </source>
</evidence>
<evidence type="ECO:0000313" key="11">
    <source>
        <dbReference type="Proteomes" id="UP000252167"/>
    </source>
</evidence>
<dbReference type="RefSeq" id="WP_113607106.1">
    <property type="nucleotide sequence ID" value="NZ_POAF01000003.1"/>
</dbReference>
<accession>A0A365YIG5</accession>
<evidence type="ECO:0000256" key="4">
    <source>
        <dbReference type="ARBA" id="ARBA00022827"/>
    </source>
</evidence>
<evidence type="ECO:0000256" key="2">
    <source>
        <dbReference type="ARBA" id="ARBA00009347"/>
    </source>
</evidence>
<evidence type="ECO:0000256" key="1">
    <source>
        <dbReference type="ARBA" id="ARBA00001974"/>
    </source>
</evidence>
<name>A0A365YIG5_9MICC</name>
<dbReference type="Pfam" id="PF02771">
    <property type="entry name" value="Acyl-CoA_dh_N"/>
    <property type="match status" value="1"/>
</dbReference>
<evidence type="ECO:0000256" key="6">
    <source>
        <dbReference type="RuleBase" id="RU362125"/>
    </source>
</evidence>
<feature type="domain" description="Acyl-CoA oxidase/dehydrogenase middle" evidence="8">
    <location>
        <begin position="125"/>
        <end position="211"/>
    </location>
</feature>
<dbReference type="EMBL" id="POAF01000003">
    <property type="protein sequence ID" value="RBM01833.1"/>
    <property type="molecule type" value="Genomic_DNA"/>
</dbReference>
<dbReference type="AlphaFoldDB" id="A0A365YIG5"/>
<dbReference type="GO" id="GO:0005886">
    <property type="term" value="C:plasma membrane"/>
    <property type="evidence" value="ECO:0007669"/>
    <property type="project" value="TreeGrafter"/>
</dbReference>
<dbReference type="InterPro" id="IPR009100">
    <property type="entry name" value="AcylCoA_DH/oxidase_NM_dom_sf"/>
</dbReference>
<comment type="caution">
    <text evidence="10">The sequence shown here is derived from an EMBL/GenBank/DDBJ whole genome shotgun (WGS) entry which is preliminary data.</text>
</comment>
<dbReference type="InterPro" id="IPR052161">
    <property type="entry name" value="Mycobact_Acyl-CoA_DH"/>
</dbReference>
<dbReference type="GO" id="GO:0016627">
    <property type="term" value="F:oxidoreductase activity, acting on the CH-CH group of donors"/>
    <property type="evidence" value="ECO:0007669"/>
    <property type="project" value="InterPro"/>
</dbReference>
<dbReference type="SUPFAM" id="SSF56645">
    <property type="entry name" value="Acyl-CoA dehydrogenase NM domain-like"/>
    <property type="match status" value="1"/>
</dbReference>
<protein>
    <submittedName>
        <fullName evidence="10">Acyl-CoA dehydrogenase</fullName>
    </submittedName>
</protein>
<organism evidence="10 11">
    <name type="scientific">Glutamicibacter soli</name>
    <dbReference type="NCBI Taxonomy" id="453836"/>
    <lineage>
        <taxon>Bacteria</taxon>
        <taxon>Bacillati</taxon>
        <taxon>Actinomycetota</taxon>
        <taxon>Actinomycetes</taxon>
        <taxon>Micrococcales</taxon>
        <taxon>Micrococcaceae</taxon>
        <taxon>Glutamicibacter</taxon>
    </lineage>
</organism>
<evidence type="ECO:0000259" key="9">
    <source>
        <dbReference type="Pfam" id="PF02771"/>
    </source>
</evidence>
<reference evidence="10 11" key="1">
    <citation type="submission" date="2018-01" db="EMBL/GenBank/DDBJ databases">
        <title>Glutamicibacter soli strain NHPC-3 Whole genome sequence and assembly.</title>
        <authorList>
            <person name="Choudhury P."/>
            <person name="Gupta D."/>
            <person name="Sengupta K."/>
            <person name="Jawed A."/>
            <person name="Sultana N."/>
            <person name="Saha P."/>
        </authorList>
    </citation>
    <scope>NUCLEOTIDE SEQUENCE [LARGE SCALE GENOMIC DNA]</scope>
    <source>
        <strain evidence="10 11">NHPC-3</strain>
    </source>
</reference>
<evidence type="ECO:0000313" key="10">
    <source>
        <dbReference type="EMBL" id="RBM01833.1"/>
    </source>
</evidence>
<sequence>MHLRSSTEIQSLREELRSYFSTLLTDEVRAGLKQEGEAGGPVHSAVQRQMGQDGWLGIGWPVEYGGQGRGPAAQFVFYDEAYRADAPIPMITMTTVGPTLMSHGSQEQKDYFLPKILAGELVVSIGYTEPEAGTDLASLTTRAVRDGDEYVINGSKVFTSGGDGADWIWLAARTDPDAPKHKGISLILVPTTDPGFSATPIHTVGGFSTTATYYDNIRVPVTNVVGKENEGWKLITTQLNHERVGLAAFSGICEAQLDEVREWLKDQVTADGTPLGDEPWVRSLLATSTARLRAMRLLNWKLVETTAQGSLDPGSASAAKVFATETVIDVYRSLLEIVGGTATRISDAPWNFDTGRLALMNLGAQINTFGGGVAEIQREIVAWTTLGMARSAR</sequence>
<evidence type="ECO:0000256" key="3">
    <source>
        <dbReference type="ARBA" id="ARBA00022630"/>
    </source>
</evidence>